<gene>
    <name evidence="3" type="ORF">GBA63_22410</name>
</gene>
<dbReference type="InterPro" id="IPR038461">
    <property type="entry name" value="Schlafen_AlbA_2_dom_sf"/>
</dbReference>
<keyword evidence="4" id="KW-1185">Reference proteome</keyword>
<keyword evidence="3" id="KW-0614">Plasmid</keyword>
<dbReference type="Pfam" id="PF04326">
    <property type="entry name" value="SLFN_AlbA_2"/>
    <property type="match status" value="1"/>
</dbReference>
<accession>A0A6G8QGV9</accession>
<dbReference type="Gene3D" id="3.30.950.30">
    <property type="entry name" value="Schlafen, AAA domain"/>
    <property type="match status" value="1"/>
</dbReference>
<name>A0A6G8QGV9_9ACTN</name>
<feature type="domain" description="Schlafen AlbA-2" evidence="2">
    <location>
        <begin position="137"/>
        <end position="263"/>
    </location>
</feature>
<dbReference type="Proteomes" id="UP000501452">
    <property type="component" value="Plasmid unnamed1"/>
</dbReference>
<dbReference type="KEGG" id="rub:GBA63_22410"/>
<reference evidence="3 4" key="1">
    <citation type="submission" date="2019-10" db="EMBL/GenBank/DDBJ databases">
        <title>Rubrobacter sp nov SCSIO 52090 isolated from a deep-sea sediment in the South China Sea.</title>
        <authorList>
            <person name="Chen R.W."/>
        </authorList>
    </citation>
    <scope>NUCLEOTIDE SEQUENCE [LARGE SCALE GENOMIC DNA]</scope>
    <source>
        <strain evidence="3 4">SCSIO 52909</strain>
        <plasmid evidence="3 4">unnamed1</plasmid>
    </source>
</reference>
<evidence type="ECO:0000256" key="1">
    <source>
        <dbReference type="SAM" id="MobiDB-lite"/>
    </source>
</evidence>
<dbReference type="InterPro" id="IPR007421">
    <property type="entry name" value="Schlafen_AlbA_2_dom"/>
</dbReference>
<organism evidence="3 4">
    <name type="scientific">Rubrobacter tropicus</name>
    <dbReference type="NCBI Taxonomy" id="2653851"/>
    <lineage>
        <taxon>Bacteria</taxon>
        <taxon>Bacillati</taxon>
        <taxon>Actinomycetota</taxon>
        <taxon>Rubrobacteria</taxon>
        <taxon>Rubrobacterales</taxon>
        <taxon>Rubrobacteraceae</taxon>
        <taxon>Rubrobacter</taxon>
    </lineage>
</organism>
<proteinExistence type="predicted"/>
<dbReference type="EMBL" id="CP045120">
    <property type="protein sequence ID" value="QIN85457.1"/>
    <property type="molecule type" value="Genomic_DNA"/>
</dbReference>
<protein>
    <recommendedName>
        <fullName evidence="2">Schlafen AlbA-2 domain-containing protein</fullName>
    </recommendedName>
</protein>
<evidence type="ECO:0000313" key="3">
    <source>
        <dbReference type="EMBL" id="QIN85457.1"/>
    </source>
</evidence>
<evidence type="ECO:0000313" key="4">
    <source>
        <dbReference type="Proteomes" id="UP000501452"/>
    </source>
</evidence>
<feature type="region of interest" description="Disordered" evidence="1">
    <location>
        <begin position="52"/>
        <end position="73"/>
    </location>
</feature>
<evidence type="ECO:0000259" key="2">
    <source>
        <dbReference type="Pfam" id="PF04326"/>
    </source>
</evidence>
<sequence length="553" mass="60155">MPRSGSGLHGPWCLSPLCVSDEGCAAVHRRSFRRACARLRLLSFGGRRGFPLWGPDGSTPPERGLRGGDGRGPFPGEAAAGVRDNRCPLARLLSPGVGGELDGKVGGKAAGILLDGRPLSRQILADVEAFLAQGRAEDLTLDYKRELGSSKGERAEMCKDVSALANSEGGMIVYGVDENPDRTPKLPAVGTARAFGRQNVEEWVAQVLQGGVQPRMDLDVQAFPLSGDPSRCLLVVRAQPSRSAPHMVTLNGDNRYYGRFYRRGNFGNRIAEEYEVREMMERARRLYLGLEEELTRRGYGDPTSGTFGDSPYNRRLSARSPDGGVEAATQWASFLLLPTSPAEPAFADRASLVDWLDPNKRRYEPDRARSYLPTAVPRPVLGGVATLGVAYQDGRPVDGRVKDYVRVGFDGSVEYGFAPASVTGLPDGTEVPYFIGTRIVAKLWQTLGFAADVRARLSMAAPHLLSVNLARTEGAILAVFAEGWEDPRGDFLDLQEAPRCLEPNAQIRRELRAEDFAEISAASATDPPPQMRELAEEICFAFGIPQPVLFPRA</sequence>
<dbReference type="AlphaFoldDB" id="A0A6G8QGV9"/>
<geneLocation type="plasmid" evidence="3 4">
    <name>unnamed1</name>
</geneLocation>